<dbReference type="PANTHER" id="PTHR43352">
    <property type="entry name" value="ACETYL-COA SYNTHETASE"/>
    <property type="match status" value="1"/>
</dbReference>
<keyword evidence="1" id="KW-0436">Ligase</keyword>
<feature type="domain" description="AMP-binding enzyme C-terminal" evidence="3">
    <location>
        <begin position="469"/>
        <end position="547"/>
    </location>
</feature>
<dbReference type="Gene3D" id="3.30.300.30">
    <property type="match status" value="1"/>
</dbReference>
<reference evidence="4 5" key="1">
    <citation type="submission" date="2021-10" db="EMBL/GenBank/DDBJ databases">
        <title>Streptomyces gossypii sp. nov., isolated from soil collected from cotton field.</title>
        <authorList>
            <person name="Ge X."/>
            <person name="Chen X."/>
            <person name="Liu W."/>
        </authorList>
    </citation>
    <scope>NUCLEOTIDE SEQUENCE [LARGE SCALE GENOMIC DNA]</scope>
    <source>
        <strain evidence="4 5">N2-109</strain>
    </source>
</reference>
<dbReference type="EMBL" id="JAJAGO010000001">
    <property type="protein sequence ID" value="MCT2588872.1"/>
    <property type="molecule type" value="Genomic_DNA"/>
</dbReference>
<evidence type="ECO:0000259" key="3">
    <source>
        <dbReference type="Pfam" id="PF13193"/>
    </source>
</evidence>
<protein>
    <submittedName>
        <fullName evidence="4">AMP-binding protein</fullName>
    </submittedName>
</protein>
<dbReference type="InterPro" id="IPR045851">
    <property type="entry name" value="AMP-bd_C_sf"/>
</dbReference>
<gene>
    <name evidence="4" type="ORF">LHJ74_02800</name>
</gene>
<feature type="domain" description="AMP-dependent synthetase/ligase" evidence="2">
    <location>
        <begin position="68"/>
        <end position="415"/>
    </location>
</feature>
<keyword evidence="5" id="KW-1185">Reference proteome</keyword>
<evidence type="ECO:0000256" key="1">
    <source>
        <dbReference type="ARBA" id="ARBA00022598"/>
    </source>
</evidence>
<proteinExistence type="predicted"/>
<comment type="caution">
    <text evidence="4">The sequence shown here is derived from an EMBL/GenBank/DDBJ whole genome shotgun (WGS) entry which is preliminary data.</text>
</comment>
<dbReference type="SUPFAM" id="SSF56801">
    <property type="entry name" value="Acetyl-CoA synthetase-like"/>
    <property type="match status" value="1"/>
</dbReference>
<dbReference type="InterPro" id="IPR000873">
    <property type="entry name" value="AMP-dep_synth/lig_dom"/>
</dbReference>
<dbReference type="Proteomes" id="UP001156389">
    <property type="component" value="Unassembled WGS sequence"/>
</dbReference>
<name>A0ABT2JLW8_9ACTN</name>
<dbReference type="InterPro" id="IPR020845">
    <property type="entry name" value="AMP-binding_CS"/>
</dbReference>
<sequence>MADALSENASTTTYDTRTAHTDTFVLDNMPPLSQQPELGSTLPELDFPTRVNCAGEFVDRWAEQDDAGARLALISPHGIRWTYQDLDEIVSRIAHVLTTDLGLTPGNRVMLRGSNSPMLAAIWLAVIKAGGVVVTTLPLLRPKEITYILDKARIDHVLCERGLSGDLAEALEDRPEGVRPRLMYFHGGPEAGLEAAMAAKPVRFTPVDTARTDPCMIAFTSGTTGSPKASVHTHRDVLAVCNTFPRHVLEVSEQDRFIGSPLLAFTYGLGGLLLFPLYHGASTVLLSEGSPIALARAIADFRATVCFSGPTAYRMVATEAHDCDLSSLRACVSAGEALPTATRELWKQKTGIDLTDGIGATELLHIFISMPGRDAPARPGALGRALPGYTAAVWDEQGRALPPGQVGRLAVRGPTGCRYLADERQHDWVKDGWNLTGDSGSLDEDGYFYYRARTDDMIVSAGYNISPAEVEDALLSHPAVLECAAVGVPDSRRGSIVKAFVVLAGNRAPGPQLVEELQNFTKQTIAPHKYPRAMEFCSELPRGGTGKLQRFRLREADEAARKAVSQDAR</sequence>
<dbReference type="RefSeq" id="WP_260215799.1">
    <property type="nucleotide sequence ID" value="NZ_JAJAGO010000001.1"/>
</dbReference>
<dbReference type="PANTHER" id="PTHR43352:SF1">
    <property type="entry name" value="ANTHRANILATE--COA LIGASE"/>
    <property type="match status" value="1"/>
</dbReference>
<organism evidence="4 5">
    <name type="scientific">Streptomyces gossypii</name>
    <dbReference type="NCBI Taxonomy" id="2883101"/>
    <lineage>
        <taxon>Bacteria</taxon>
        <taxon>Bacillati</taxon>
        <taxon>Actinomycetota</taxon>
        <taxon>Actinomycetes</taxon>
        <taxon>Kitasatosporales</taxon>
        <taxon>Streptomycetaceae</taxon>
        <taxon>Streptomyces</taxon>
    </lineage>
</organism>
<dbReference type="InterPro" id="IPR025110">
    <property type="entry name" value="AMP-bd_C"/>
</dbReference>
<dbReference type="Pfam" id="PF00501">
    <property type="entry name" value="AMP-binding"/>
    <property type="match status" value="1"/>
</dbReference>
<dbReference type="PROSITE" id="PS00455">
    <property type="entry name" value="AMP_BINDING"/>
    <property type="match status" value="1"/>
</dbReference>
<dbReference type="InterPro" id="IPR042099">
    <property type="entry name" value="ANL_N_sf"/>
</dbReference>
<dbReference type="Pfam" id="PF13193">
    <property type="entry name" value="AMP-binding_C"/>
    <property type="match status" value="1"/>
</dbReference>
<accession>A0ABT2JLW8</accession>
<evidence type="ECO:0000313" key="4">
    <source>
        <dbReference type="EMBL" id="MCT2588872.1"/>
    </source>
</evidence>
<evidence type="ECO:0000313" key="5">
    <source>
        <dbReference type="Proteomes" id="UP001156389"/>
    </source>
</evidence>
<dbReference type="Gene3D" id="3.40.50.12780">
    <property type="entry name" value="N-terminal domain of ligase-like"/>
    <property type="match status" value="1"/>
</dbReference>
<evidence type="ECO:0000259" key="2">
    <source>
        <dbReference type="Pfam" id="PF00501"/>
    </source>
</evidence>